<dbReference type="EMBL" id="ASRH01000003">
    <property type="protein sequence ID" value="EWG07628.1"/>
    <property type="molecule type" value="Genomic_DNA"/>
</dbReference>
<dbReference type="InterPro" id="IPR027417">
    <property type="entry name" value="P-loop_NTPase"/>
</dbReference>
<dbReference type="Proteomes" id="UP000054284">
    <property type="component" value="Unassembled WGS sequence"/>
</dbReference>
<dbReference type="PANTHER" id="PTHR42711:SF18">
    <property type="entry name" value="ABC TRANSPORTER, ATP-BINDING PROTEIN"/>
    <property type="match status" value="1"/>
</dbReference>
<dbReference type="SMART" id="SM00382">
    <property type="entry name" value="AAA"/>
    <property type="match status" value="1"/>
</dbReference>
<accession>W7KNL3</accession>
<organism evidence="5 6">
    <name type="scientific">Candidatus Aramenus sulfurataquae</name>
    <dbReference type="NCBI Taxonomy" id="1326980"/>
    <lineage>
        <taxon>Archaea</taxon>
        <taxon>Thermoproteota</taxon>
        <taxon>Thermoprotei</taxon>
        <taxon>Sulfolobales</taxon>
        <taxon>Sulfolobaceae</taxon>
        <taxon>Candidatus Aramenus</taxon>
    </lineage>
</organism>
<dbReference type="Gene3D" id="3.40.50.300">
    <property type="entry name" value="P-loop containing nucleotide triphosphate hydrolases"/>
    <property type="match status" value="1"/>
</dbReference>
<dbReference type="AlphaFoldDB" id="W7KNL3"/>
<evidence type="ECO:0000259" key="4">
    <source>
        <dbReference type="PROSITE" id="PS50893"/>
    </source>
</evidence>
<evidence type="ECO:0000313" key="5">
    <source>
        <dbReference type="EMBL" id="EWG07628.1"/>
    </source>
</evidence>
<keyword evidence="3" id="KW-0067">ATP-binding</keyword>
<gene>
    <name evidence="5" type="ORF">ASUL_03939</name>
</gene>
<keyword evidence="6" id="KW-1185">Reference proteome</keyword>
<comment type="caution">
    <text evidence="5">The sequence shown here is derived from an EMBL/GenBank/DDBJ whole genome shotgun (WGS) entry which is preliminary data.</text>
</comment>
<dbReference type="Pfam" id="PF00005">
    <property type="entry name" value="ABC_tran"/>
    <property type="match status" value="1"/>
</dbReference>
<evidence type="ECO:0000256" key="3">
    <source>
        <dbReference type="ARBA" id="ARBA00022840"/>
    </source>
</evidence>
<dbReference type="PROSITE" id="PS50893">
    <property type="entry name" value="ABC_TRANSPORTER_2"/>
    <property type="match status" value="1"/>
</dbReference>
<evidence type="ECO:0000256" key="1">
    <source>
        <dbReference type="ARBA" id="ARBA00022448"/>
    </source>
</evidence>
<feature type="domain" description="ABC transporter" evidence="4">
    <location>
        <begin position="2"/>
        <end position="234"/>
    </location>
</feature>
<evidence type="ECO:0000313" key="6">
    <source>
        <dbReference type="Proteomes" id="UP000054284"/>
    </source>
</evidence>
<sequence length="305" mass="34460">MIETLELTKVYSLKGKEVVALSSVTFSTKGGITAIVGHNGAGKTTLIKVLSTLVIPTSGDAFVEGYSVTRDEKKVRELIGLVSVSERQFYYRLSAMDNLLFFSSLQGLSLREARSRVRELLEMLGLREWENVPYMKFSTGMQRKLALARALITDPPVLLLDEPTLGLDPISAREFRNLLKGLRGKTVLFSSHYLKEVEELADKVVLLKRGRKVGEGTPEELKAKLGRMVEVRVKSVPRGMERFVVVDHGGVSVLRLPEKEVDKVEGFEELRVVEPTLEDVYAYFVGEEQDTARMERVRRRWMPRD</sequence>
<dbReference type="InterPro" id="IPR003439">
    <property type="entry name" value="ABC_transporter-like_ATP-bd"/>
</dbReference>
<evidence type="ECO:0000256" key="2">
    <source>
        <dbReference type="ARBA" id="ARBA00022741"/>
    </source>
</evidence>
<dbReference type="GO" id="GO:0005524">
    <property type="term" value="F:ATP binding"/>
    <property type="evidence" value="ECO:0007669"/>
    <property type="project" value="UniProtKB-KW"/>
</dbReference>
<dbReference type="GO" id="GO:0016887">
    <property type="term" value="F:ATP hydrolysis activity"/>
    <property type="evidence" value="ECO:0007669"/>
    <property type="project" value="InterPro"/>
</dbReference>
<name>W7KNL3_9CREN</name>
<proteinExistence type="predicted"/>
<dbReference type="PANTHER" id="PTHR42711">
    <property type="entry name" value="ABC TRANSPORTER ATP-BINDING PROTEIN"/>
    <property type="match status" value="1"/>
</dbReference>
<keyword evidence="2" id="KW-0547">Nucleotide-binding</keyword>
<protein>
    <submittedName>
        <fullName evidence="5">ABC transporter</fullName>
    </submittedName>
</protein>
<dbReference type="InterPro" id="IPR050763">
    <property type="entry name" value="ABC_transporter_ATP-binding"/>
</dbReference>
<dbReference type="PATRIC" id="fig|1326980.6.peg.775"/>
<keyword evidence="1" id="KW-0813">Transport</keyword>
<reference evidence="5 6" key="1">
    <citation type="journal article" date="2014" name="Genome Announc.">
        <title>Draft Genome Sequence of the Sulfolobales Archaeon AZ1, Obtained through Metagenomic Analysis of a Mexican Hot Spring.</title>
        <authorList>
            <person name="Servin-Garciduenas L.E."/>
            <person name="Martinez-Romero E."/>
        </authorList>
    </citation>
    <scope>NUCLEOTIDE SEQUENCE [LARGE SCALE GENOMIC DNA]</scope>
    <source>
        <strain evidence="5">AZ1-illumnia</strain>
    </source>
</reference>
<dbReference type="InterPro" id="IPR003593">
    <property type="entry name" value="AAA+_ATPase"/>
</dbReference>
<dbReference type="SUPFAM" id="SSF52540">
    <property type="entry name" value="P-loop containing nucleoside triphosphate hydrolases"/>
    <property type="match status" value="1"/>
</dbReference>